<dbReference type="AlphaFoldDB" id="A0AB34K9D6"/>
<dbReference type="GO" id="GO:0000209">
    <property type="term" value="P:protein polyubiquitination"/>
    <property type="evidence" value="ECO:0007669"/>
    <property type="project" value="InterPro"/>
</dbReference>
<dbReference type="GO" id="GO:0061630">
    <property type="term" value="F:ubiquitin protein ligase activity"/>
    <property type="evidence" value="ECO:0007669"/>
    <property type="project" value="UniProtKB-EC"/>
</dbReference>
<feature type="domain" description="HECT" evidence="6">
    <location>
        <begin position="715"/>
        <end position="1069"/>
    </location>
</feature>
<evidence type="ECO:0000313" key="7">
    <source>
        <dbReference type="EMBL" id="KAL1530449.1"/>
    </source>
</evidence>
<evidence type="ECO:0000256" key="5">
    <source>
        <dbReference type="PROSITE-ProRule" id="PRU00104"/>
    </source>
</evidence>
<reference evidence="7 8" key="1">
    <citation type="journal article" date="2024" name="Science">
        <title>Giant polyketide synthase enzymes in the biosynthesis of giant marine polyether toxins.</title>
        <authorList>
            <person name="Fallon T.R."/>
            <person name="Shende V.V."/>
            <person name="Wierzbicki I.H."/>
            <person name="Pendleton A.L."/>
            <person name="Watervoot N.F."/>
            <person name="Auber R.P."/>
            <person name="Gonzalez D.J."/>
            <person name="Wisecaver J.H."/>
            <person name="Moore B.S."/>
        </authorList>
    </citation>
    <scope>NUCLEOTIDE SEQUENCE [LARGE SCALE GENOMIC DNA]</scope>
    <source>
        <strain evidence="7 8">12B1</strain>
    </source>
</reference>
<comment type="catalytic activity">
    <reaction evidence="1">
        <text>S-ubiquitinyl-[E2 ubiquitin-conjugating enzyme]-L-cysteine + [acceptor protein]-L-lysine = [E2 ubiquitin-conjugating enzyme]-L-cysteine + N(6)-ubiquitinyl-[acceptor protein]-L-lysine.</text>
        <dbReference type="EC" id="2.3.2.26"/>
    </reaction>
</comment>
<dbReference type="Gene3D" id="3.90.1750.10">
    <property type="entry name" value="Hect, E3 ligase catalytic domains"/>
    <property type="match status" value="1"/>
</dbReference>
<dbReference type="Proteomes" id="UP001515480">
    <property type="component" value="Unassembled WGS sequence"/>
</dbReference>
<dbReference type="PANTHER" id="PTHR45700:SF3">
    <property type="entry name" value="UBIQUITIN-PROTEIN LIGASE E3B"/>
    <property type="match status" value="1"/>
</dbReference>
<dbReference type="SMART" id="SM00119">
    <property type="entry name" value="HECTc"/>
    <property type="match status" value="1"/>
</dbReference>
<feature type="active site" description="Glycyl thioester intermediate" evidence="5">
    <location>
        <position position="1037"/>
    </location>
</feature>
<dbReference type="PANTHER" id="PTHR45700">
    <property type="entry name" value="UBIQUITIN-PROTEIN LIGASE E3C"/>
    <property type="match status" value="1"/>
</dbReference>
<dbReference type="Pfam" id="PF00632">
    <property type="entry name" value="HECT"/>
    <property type="match status" value="1"/>
</dbReference>
<evidence type="ECO:0000256" key="2">
    <source>
        <dbReference type="ARBA" id="ARBA00012485"/>
    </source>
</evidence>
<sequence>MPFLEDGAKRGGPSDAVAKARAARQARAAGNRIGGPLGDERKLEASNALQQMARQFVVKRHELSLLRSEWDSCHARNGAGALTSGQQLVLTNWFLRFFDPIHDEARMLALARLLSMGMDQDKAEHMFAHAAICPALALRWTDTLRRLLLAVATFFDSTPTLCAAALDAGVRTSAATAELRKQFSARFGPVLRLCLILGDPDVWKFVAHLQASPMGPSVSQAVVIMANSACSSAAQPLVSSLGTFSRVLHCYLDVALLGAAATVAVRAVQKAQADVHLIAAFAFGILSVPALTSRLAAPSVERLRRNNVVWSVCTESGPLLASLIERSTAMDPDSALCLCGNLLALGFGGRPAPEDARQMLGAARLLEALLSMVVSSGKGGGSSCFHQLRGWSAAPPSVELRPYLQYVQEQLLLLWSPAALRLFYTDELFVAVGTRPPDSKLTGLGTSEVQHLAARAQLVAAAHMAALRALQPLRPSVLARLSYSSHLVPCVWSLLRKLPPRAGANKSAGASARASGVLERLQSNFAQLHEEPLLPLLALMLEGVAYLLPVLDDHELFDEKHPMSPQDLAELSSFCNQLAFSLAWDLPSTSSAPRGSASEAQKSLRESLLRVLTLLKDRDSRRAFCAPEAWLVQRLPAALLKRELADKKPRARNLLSSMPWTIPFSERVNIFRDLVRREKESLPGEQMLEHVKGLHIKVRRSSILEDGYIQLSTQNAEQLKGTVRVEFVSELGLAEAGIDRYGVFKEFLEEVIARAFDVNRGLFAHTPAQRIYPSTTSMMADPNHIRLFEFVGRMLGKALYEGIVLDLPLADFFVAKLLGKHNSLDELPSLDEQLFASLLMLKRYDGDVENDLCLNFVVDEEAFGERRQVELREMGSTIPVTRDNRIEYVHLMADYRLNKQIAEQSKAVVMGLNEVVPAGWLRLFSTPELQRLIGGDDVAIDVTDLKKHTRYAGGYHEMSPTVRDLWAVLTELSREDLALFLKFVTSCSKPPLLGFQHLNPQFTVQCVSADGGDTPSVLAFFGMGRKETGRLPTSATCFNLLKLPNFKSKKILREKLLYAIRSAAGFELS</sequence>
<keyword evidence="8" id="KW-1185">Reference proteome</keyword>
<dbReference type="SUPFAM" id="SSF56204">
    <property type="entry name" value="Hect, E3 ligase catalytic domain"/>
    <property type="match status" value="1"/>
</dbReference>
<accession>A0AB34K9D6</accession>
<name>A0AB34K9D6_PRYPA</name>
<dbReference type="CDD" id="cd00078">
    <property type="entry name" value="HECTc"/>
    <property type="match status" value="1"/>
</dbReference>
<dbReference type="PROSITE" id="PS50237">
    <property type="entry name" value="HECT"/>
    <property type="match status" value="1"/>
</dbReference>
<keyword evidence="4 5" id="KW-0833">Ubl conjugation pathway</keyword>
<evidence type="ECO:0000256" key="4">
    <source>
        <dbReference type="ARBA" id="ARBA00022786"/>
    </source>
</evidence>
<dbReference type="EMBL" id="JBGBPQ010000001">
    <property type="protein sequence ID" value="KAL1530449.1"/>
    <property type="molecule type" value="Genomic_DNA"/>
</dbReference>
<organism evidence="7 8">
    <name type="scientific">Prymnesium parvum</name>
    <name type="common">Toxic golden alga</name>
    <dbReference type="NCBI Taxonomy" id="97485"/>
    <lineage>
        <taxon>Eukaryota</taxon>
        <taxon>Haptista</taxon>
        <taxon>Haptophyta</taxon>
        <taxon>Prymnesiophyceae</taxon>
        <taxon>Prymnesiales</taxon>
        <taxon>Prymnesiaceae</taxon>
        <taxon>Prymnesium</taxon>
    </lineage>
</organism>
<dbReference type="EC" id="2.3.2.26" evidence="2"/>
<evidence type="ECO:0000259" key="6">
    <source>
        <dbReference type="PROSITE" id="PS50237"/>
    </source>
</evidence>
<proteinExistence type="predicted"/>
<evidence type="ECO:0000256" key="3">
    <source>
        <dbReference type="ARBA" id="ARBA00022679"/>
    </source>
</evidence>
<dbReference type="InterPro" id="IPR044611">
    <property type="entry name" value="E3A/B/C-like"/>
</dbReference>
<evidence type="ECO:0000256" key="1">
    <source>
        <dbReference type="ARBA" id="ARBA00000885"/>
    </source>
</evidence>
<dbReference type="FunFam" id="3.30.2410.10:FF:000011">
    <property type="entry name" value="Putative Ubiquitin-protein ligase E3C"/>
    <property type="match status" value="1"/>
</dbReference>
<evidence type="ECO:0000313" key="8">
    <source>
        <dbReference type="Proteomes" id="UP001515480"/>
    </source>
</evidence>
<dbReference type="InterPro" id="IPR035983">
    <property type="entry name" value="Hect_E3_ubiquitin_ligase"/>
</dbReference>
<comment type="caution">
    <text evidence="7">The sequence shown here is derived from an EMBL/GenBank/DDBJ whole genome shotgun (WGS) entry which is preliminary data.</text>
</comment>
<dbReference type="InterPro" id="IPR000569">
    <property type="entry name" value="HECT_dom"/>
</dbReference>
<keyword evidence="3" id="KW-0808">Transferase</keyword>
<protein>
    <recommendedName>
        <fullName evidence="2">HECT-type E3 ubiquitin transferase</fullName>
        <ecNumber evidence="2">2.3.2.26</ecNumber>
    </recommendedName>
</protein>
<gene>
    <name evidence="7" type="ORF">AB1Y20_001352</name>
</gene>
<dbReference type="FunFam" id="3.30.2160.10:FF:000002">
    <property type="entry name" value="Putative Ubiquitin-protein ligase E3C"/>
    <property type="match status" value="1"/>
</dbReference>
<dbReference type="Gene3D" id="3.30.2410.10">
    <property type="entry name" value="Hect, E3 ligase catalytic domain"/>
    <property type="match status" value="1"/>
</dbReference>
<dbReference type="GO" id="GO:0006511">
    <property type="term" value="P:ubiquitin-dependent protein catabolic process"/>
    <property type="evidence" value="ECO:0007669"/>
    <property type="project" value="TreeGrafter"/>
</dbReference>
<dbReference type="Gene3D" id="3.30.2160.10">
    <property type="entry name" value="Hect, E3 ligase catalytic domain"/>
    <property type="match status" value="1"/>
</dbReference>